<dbReference type="PROSITE" id="PS50011">
    <property type="entry name" value="PROTEIN_KINASE_DOM"/>
    <property type="match status" value="1"/>
</dbReference>
<dbReference type="SMART" id="SM00220">
    <property type="entry name" value="S_TKc"/>
    <property type="match status" value="1"/>
</dbReference>
<dbReference type="STRING" id="980251.GCA_001642875_02967"/>
<feature type="region of interest" description="Disordered" evidence="6">
    <location>
        <begin position="341"/>
        <end position="379"/>
    </location>
</feature>
<keyword evidence="3 9" id="KW-0418">Kinase</keyword>
<evidence type="ECO:0000256" key="5">
    <source>
        <dbReference type="PROSITE-ProRule" id="PRU10141"/>
    </source>
</evidence>
<dbReference type="AlphaFoldDB" id="A0A5B9PCY5"/>
<keyword evidence="1 9" id="KW-0808">Transferase</keyword>
<evidence type="ECO:0000256" key="4">
    <source>
        <dbReference type="ARBA" id="ARBA00022840"/>
    </source>
</evidence>
<dbReference type="OrthoDB" id="6111975at2"/>
<evidence type="ECO:0000256" key="7">
    <source>
        <dbReference type="SAM" id="Phobius"/>
    </source>
</evidence>
<keyword evidence="10" id="KW-1185">Reference proteome</keyword>
<feature type="transmembrane region" description="Helical" evidence="7">
    <location>
        <begin position="533"/>
        <end position="556"/>
    </location>
</feature>
<evidence type="ECO:0000259" key="8">
    <source>
        <dbReference type="PROSITE" id="PS50011"/>
    </source>
</evidence>
<dbReference type="GO" id="GO:0005829">
    <property type="term" value="C:cytosol"/>
    <property type="evidence" value="ECO:0007669"/>
    <property type="project" value="TreeGrafter"/>
</dbReference>
<keyword evidence="2 5" id="KW-0547">Nucleotide-binding</keyword>
<organism evidence="9 10">
    <name type="scientific">Mariniblastus fucicola</name>
    <dbReference type="NCBI Taxonomy" id="980251"/>
    <lineage>
        <taxon>Bacteria</taxon>
        <taxon>Pseudomonadati</taxon>
        <taxon>Planctomycetota</taxon>
        <taxon>Planctomycetia</taxon>
        <taxon>Pirellulales</taxon>
        <taxon>Pirellulaceae</taxon>
        <taxon>Mariniblastus</taxon>
    </lineage>
</organism>
<evidence type="ECO:0000256" key="3">
    <source>
        <dbReference type="ARBA" id="ARBA00022777"/>
    </source>
</evidence>
<keyword evidence="4 5" id="KW-0067">ATP-binding</keyword>
<dbReference type="PANTHER" id="PTHR24348">
    <property type="entry name" value="SERINE/THREONINE-PROTEIN KINASE UNC-51-RELATED"/>
    <property type="match status" value="1"/>
</dbReference>
<feature type="transmembrane region" description="Helical" evidence="7">
    <location>
        <begin position="568"/>
        <end position="591"/>
    </location>
</feature>
<keyword evidence="7" id="KW-0472">Membrane</keyword>
<evidence type="ECO:0000313" key="10">
    <source>
        <dbReference type="Proteomes" id="UP000322214"/>
    </source>
</evidence>
<keyword evidence="7" id="KW-0812">Transmembrane</keyword>
<dbReference type="InterPro" id="IPR017441">
    <property type="entry name" value="Protein_kinase_ATP_BS"/>
</dbReference>
<feature type="domain" description="Protein kinase" evidence="8">
    <location>
        <begin position="15"/>
        <end position="263"/>
    </location>
</feature>
<dbReference type="SUPFAM" id="SSF56112">
    <property type="entry name" value="Protein kinase-like (PK-like)"/>
    <property type="match status" value="1"/>
</dbReference>
<evidence type="ECO:0000313" key="9">
    <source>
        <dbReference type="EMBL" id="QEG20883.1"/>
    </source>
</evidence>
<feature type="transmembrane region" description="Helical" evidence="7">
    <location>
        <begin position="446"/>
        <end position="467"/>
    </location>
</feature>
<feature type="transmembrane region" description="Helical" evidence="7">
    <location>
        <begin position="603"/>
        <end position="623"/>
    </location>
</feature>
<dbReference type="InterPro" id="IPR045269">
    <property type="entry name" value="Atg1-like"/>
</dbReference>
<dbReference type="KEGG" id="mff:MFFC18_07340"/>
<reference evidence="9 10" key="1">
    <citation type="submission" date="2019-08" db="EMBL/GenBank/DDBJ databases">
        <title>Deep-cultivation of Planctomycetes and their phenomic and genomic characterization uncovers novel biology.</title>
        <authorList>
            <person name="Wiegand S."/>
            <person name="Jogler M."/>
            <person name="Boedeker C."/>
            <person name="Pinto D."/>
            <person name="Vollmers J."/>
            <person name="Rivas-Marin E."/>
            <person name="Kohn T."/>
            <person name="Peeters S.H."/>
            <person name="Heuer A."/>
            <person name="Rast P."/>
            <person name="Oberbeckmann S."/>
            <person name="Bunk B."/>
            <person name="Jeske O."/>
            <person name="Meyerdierks A."/>
            <person name="Storesund J.E."/>
            <person name="Kallscheuer N."/>
            <person name="Luecker S."/>
            <person name="Lage O.M."/>
            <person name="Pohl T."/>
            <person name="Merkel B.J."/>
            <person name="Hornburger P."/>
            <person name="Mueller R.-W."/>
            <person name="Bruemmer F."/>
            <person name="Labrenz M."/>
            <person name="Spormann A.M."/>
            <person name="Op den Camp H."/>
            <person name="Overmann J."/>
            <person name="Amann R."/>
            <person name="Jetten M.S.M."/>
            <person name="Mascher T."/>
            <person name="Medema M.H."/>
            <person name="Devos D.P."/>
            <person name="Kaster A.-K."/>
            <person name="Ovreas L."/>
            <person name="Rohde M."/>
            <person name="Galperin M.Y."/>
            <person name="Jogler C."/>
        </authorList>
    </citation>
    <scope>NUCLEOTIDE SEQUENCE [LARGE SCALE GENOMIC DNA]</scope>
    <source>
        <strain evidence="9 10">FC18</strain>
    </source>
</reference>
<dbReference type="EMBL" id="CP042912">
    <property type="protein sequence ID" value="QEG20883.1"/>
    <property type="molecule type" value="Genomic_DNA"/>
</dbReference>
<dbReference type="PANTHER" id="PTHR24348:SF22">
    <property type="entry name" value="NON-SPECIFIC SERINE_THREONINE PROTEIN KINASE"/>
    <property type="match status" value="1"/>
</dbReference>
<feature type="binding site" evidence="5">
    <location>
        <position position="43"/>
    </location>
    <ligand>
        <name>ATP</name>
        <dbReference type="ChEBI" id="CHEBI:30616"/>
    </ligand>
</feature>
<name>A0A5B9PCY5_9BACT</name>
<protein>
    <submittedName>
        <fullName evidence="9">Serine/threonine-protein kinase PknB</fullName>
        <ecNumber evidence="9">2.7.11.1</ecNumber>
    </submittedName>
</protein>
<proteinExistence type="predicted"/>
<dbReference type="GO" id="GO:0004674">
    <property type="term" value="F:protein serine/threonine kinase activity"/>
    <property type="evidence" value="ECO:0007669"/>
    <property type="project" value="UniProtKB-EC"/>
</dbReference>
<gene>
    <name evidence="9" type="primary">pknB_7</name>
    <name evidence="9" type="ORF">MFFC18_07340</name>
</gene>
<accession>A0A5B9PCY5</accession>
<dbReference type="RefSeq" id="WP_075085187.1">
    <property type="nucleotide sequence ID" value="NZ_CP042912.1"/>
</dbReference>
<evidence type="ECO:0000256" key="1">
    <source>
        <dbReference type="ARBA" id="ARBA00022679"/>
    </source>
</evidence>
<dbReference type="Proteomes" id="UP000322214">
    <property type="component" value="Chromosome"/>
</dbReference>
<dbReference type="PROSITE" id="PS00107">
    <property type="entry name" value="PROTEIN_KINASE_ATP"/>
    <property type="match status" value="1"/>
</dbReference>
<feature type="transmembrane region" description="Helical" evidence="7">
    <location>
        <begin position="643"/>
        <end position="664"/>
    </location>
</feature>
<feature type="transmembrane region" description="Helical" evidence="7">
    <location>
        <begin position="473"/>
        <end position="495"/>
    </location>
</feature>
<dbReference type="GO" id="GO:0005776">
    <property type="term" value="C:autophagosome"/>
    <property type="evidence" value="ECO:0007669"/>
    <property type="project" value="TreeGrafter"/>
</dbReference>
<dbReference type="GO" id="GO:0005524">
    <property type="term" value="F:ATP binding"/>
    <property type="evidence" value="ECO:0007669"/>
    <property type="project" value="UniProtKB-UniRule"/>
</dbReference>
<dbReference type="InterPro" id="IPR011009">
    <property type="entry name" value="Kinase-like_dom_sf"/>
</dbReference>
<dbReference type="GO" id="GO:0016020">
    <property type="term" value="C:membrane"/>
    <property type="evidence" value="ECO:0007669"/>
    <property type="project" value="TreeGrafter"/>
</dbReference>
<dbReference type="Gene3D" id="1.10.510.10">
    <property type="entry name" value="Transferase(Phosphotransferase) domain 1"/>
    <property type="match status" value="1"/>
</dbReference>
<dbReference type="GO" id="GO:0000407">
    <property type="term" value="C:phagophore assembly site"/>
    <property type="evidence" value="ECO:0007669"/>
    <property type="project" value="TreeGrafter"/>
</dbReference>
<keyword evidence="7" id="KW-1133">Transmembrane helix</keyword>
<sequence length="738" mass="82015">MKFSYPSGAKPLQGYTIKRGIGIGGFGEVYFALNDAGKEVALKKIQRNLDIELRGVRQCLNIRHVNLIALWDIQTSNSKESWVVMEYVPGPSLRDILDDHPRGIPESMMKLWFTSIASGVAYLHHRGIVHRDLKPANVFRDDDAHVIKIGDYGLSKFISCNRQSGQTGTVGTVHYMAPEISKGIYGKEIDIYALGIILYELLTGDVPFNGETSQEIMYKHLLEEVHFDQCPAIYRDVLEGCLTKKPETRFSNVAELMAAMPWPEFQGKDAKILSLHSVGVFPRPENVATSKSPSASDAVSPQQGARIEPILISNQNEVAHTPEIVFGALSDYAPTEEVVMRDKDKLRQLRKTTPPRDSQPDDGMAAALDPPAGKKKLARRTTVVGMEPVALMGSEEVVSALDEMLSGASPIVHEAKPKGKLLRLSQRKRILAKKVARKCHTMNDRFSSHVFATPIRIGLLAIAAWMIVSWPHWLPWLVVVFALAWVSWMLMRTWAGKSEIERQEKRVRKTGIHPAAIRNWIEQLPVTDRFTEWLGSVLVGTLSCVVVSLFGLAVWQSLDTANVEGWAFYTWMAITCATASTSILCATKYWETQIEIDQTQRRLVMLGIGLLTGLTSIIAANIFHVDLTFANFNRPDTTLAFGLPLPVIPAWLIFFLALFGSLPWWRITDPIRESRLKLWEVGIGLVCAAALSQLLSLPLINACILAGVVSVSVQLAAPWLNQSQRELVCLGAKKLKVG</sequence>
<dbReference type="Pfam" id="PF00069">
    <property type="entry name" value="Pkinase"/>
    <property type="match status" value="1"/>
</dbReference>
<dbReference type="CDD" id="cd14014">
    <property type="entry name" value="STKc_PknB_like"/>
    <property type="match status" value="1"/>
</dbReference>
<evidence type="ECO:0000256" key="6">
    <source>
        <dbReference type="SAM" id="MobiDB-lite"/>
    </source>
</evidence>
<evidence type="ECO:0000256" key="2">
    <source>
        <dbReference type="ARBA" id="ARBA00022741"/>
    </source>
</evidence>
<dbReference type="InterPro" id="IPR000719">
    <property type="entry name" value="Prot_kinase_dom"/>
</dbReference>
<dbReference type="EC" id="2.7.11.1" evidence="9"/>